<dbReference type="EMBL" id="CP063362">
    <property type="protein sequence ID" value="QRG08730.1"/>
    <property type="molecule type" value="Genomic_DNA"/>
</dbReference>
<dbReference type="AlphaFoldDB" id="A0A974PS73"/>
<keyword evidence="3" id="KW-1185">Reference proteome</keyword>
<organism evidence="2 3">
    <name type="scientific">Xanthobacter dioxanivorans</name>
    <dbReference type="NCBI Taxonomy" id="2528964"/>
    <lineage>
        <taxon>Bacteria</taxon>
        <taxon>Pseudomonadati</taxon>
        <taxon>Pseudomonadota</taxon>
        <taxon>Alphaproteobacteria</taxon>
        <taxon>Hyphomicrobiales</taxon>
        <taxon>Xanthobacteraceae</taxon>
        <taxon>Xanthobacter</taxon>
    </lineage>
</organism>
<feature type="region of interest" description="Disordered" evidence="1">
    <location>
        <begin position="84"/>
        <end position="103"/>
    </location>
</feature>
<evidence type="ECO:0000256" key="1">
    <source>
        <dbReference type="SAM" id="MobiDB-lite"/>
    </source>
</evidence>
<gene>
    <name evidence="2" type="ORF">EZH22_10845</name>
</gene>
<evidence type="ECO:0000313" key="2">
    <source>
        <dbReference type="EMBL" id="QRG08730.1"/>
    </source>
</evidence>
<reference evidence="2 3" key="1">
    <citation type="submission" date="2020-10" db="EMBL/GenBank/DDBJ databases">
        <title>Degradation of 1,4-Dioxane by Xanthobacter sp. YN2, via a Novel Group-2 Soluble Di-Iron Monooxygenase.</title>
        <authorList>
            <person name="Ma F."/>
            <person name="Wang Y."/>
            <person name="Yang J."/>
            <person name="Guo H."/>
            <person name="Su D."/>
            <person name="Yu L."/>
        </authorList>
    </citation>
    <scope>NUCLEOTIDE SEQUENCE [LARGE SCALE GENOMIC DNA]</scope>
    <source>
        <strain evidence="2 3">YN2</strain>
    </source>
</reference>
<name>A0A974PS73_9HYPH</name>
<dbReference type="RefSeq" id="WP_203195643.1">
    <property type="nucleotide sequence ID" value="NZ_CP063362.1"/>
</dbReference>
<sequence>MFGFDFHGQKASQQRISPATAHVVARVVPAAPCGWLFFDGGETTMETEDGVALILPGGAFFPHEARRFASEAVARAEAERLNDASPCADRPWQAKPASGFQMPRRTEDILQQLRVLGH</sequence>
<evidence type="ECO:0000313" key="3">
    <source>
        <dbReference type="Proteomes" id="UP000596427"/>
    </source>
</evidence>
<proteinExistence type="predicted"/>
<dbReference type="KEGG" id="xdi:EZH22_10845"/>
<protein>
    <submittedName>
        <fullName evidence="2">Uncharacterized protein</fullName>
    </submittedName>
</protein>
<accession>A0A974PS73</accession>
<dbReference type="Proteomes" id="UP000596427">
    <property type="component" value="Chromosome"/>
</dbReference>